<proteinExistence type="predicted"/>
<evidence type="ECO:0000313" key="2">
    <source>
        <dbReference type="Proteomes" id="UP000194003"/>
    </source>
</evidence>
<dbReference type="EMBL" id="LVJN01000021">
    <property type="protein sequence ID" value="OSM00276.1"/>
    <property type="molecule type" value="Genomic_DNA"/>
</dbReference>
<dbReference type="Proteomes" id="UP000194003">
    <property type="component" value="Unassembled WGS sequence"/>
</dbReference>
<accession>A0A1Y2JZG5</accession>
<sequence>MVMAVIHLLDTGESEMKSIDLDHGDFETLVDALREQGRLGPASNDEGMIVRIADHPHHGRVILKMDSNIGRGKMLITEKSLA</sequence>
<evidence type="ECO:0000313" key="1">
    <source>
        <dbReference type="EMBL" id="OSM00276.1"/>
    </source>
</evidence>
<organism evidence="1 2">
    <name type="scientific">Magnetofaba australis IT-1</name>
    <dbReference type="NCBI Taxonomy" id="1434232"/>
    <lineage>
        <taxon>Bacteria</taxon>
        <taxon>Pseudomonadati</taxon>
        <taxon>Pseudomonadota</taxon>
        <taxon>Magnetococcia</taxon>
        <taxon>Magnetococcales</taxon>
        <taxon>Magnetococcaceae</taxon>
        <taxon>Magnetofaba</taxon>
    </lineage>
</organism>
<dbReference type="AlphaFoldDB" id="A0A1Y2JZG5"/>
<comment type="caution">
    <text evidence="1">The sequence shown here is derived from an EMBL/GenBank/DDBJ whole genome shotgun (WGS) entry which is preliminary data.</text>
</comment>
<keyword evidence="2" id="KW-1185">Reference proteome</keyword>
<gene>
    <name evidence="1" type="ORF">MAIT1_00758</name>
</gene>
<protein>
    <submittedName>
        <fullName evidence="1">Uncharacterized protein</fullName>
    </submittedName>
</protein>
<reference evidence="1 2" key="1">
    <citation type="journal article" date="2016" name="BMC Genomics">
        <title>Combined genomic and structural analyses of a cultured magnetotactic bacterium reveals its niche adaptation to a dynamic environment.</title>
        <authorList>
            <person name="Araujo A.C."/>
            <person name="Morillo V."/>
            <person name="Cypriano J."/>
            <person name="Teixeira L.C."/>
            <person name="Leao P."/>
            <person name="Lyra S."/>
            <person name="Almeida L.G."/>
            <person name="Bazylinski D.A."/>
            <person name="Vasconcellos A.T."/>
            <person name="Abreu F."/>
            <person name="Lins U."/>
        </authorList>
    </citation>
    <scope>NUCLEOTIDE SEQUENCE [LARGE SCALE GENOMIC DNA]</scope>
    <source>
        <strain evidence="1 2">IT-1</strain>
    </source>
</reference>
<name>A0A1Y2JZG5_9PROT</name>